<dbReference type="RefSeq" id="WP_013882340.1">
    <property type="nucleotide sequence ID" value="NC_015671.1"/>
</dbReference>
<evidence type="ECO:0000256" key="2">
    <source>
        <dbReference type="SAM" id="Phobius"/>
    </source>
</evidence>
<dbReference type="Proteomes" id="UP000000485">
    <property type="component" value="Chromosome"/>
</dbReference>
<proteinExistence type="predicted"/>
<keyword evidence="2" id="KW-0812">Transmembrane</keyword>
<dbReference type="STRING" id="593907.Celgi_0292"/>
<dbReference type="eggNOG" id="ENOG503304R">
    <property type="taxonomic scope" value="Bacteria"/>
</dbReference>
<feature type="transmembrane region" description="Helical" evidence="2">
    <location>
        <begin position="21"/>
        <end position="45"/>
    </location>
</feature>
<gene>
    <name evidence="3" type="ordered locus">Celgi_0292</name>
</gene>
<evidence type="ECO:0000313" key="3">
    <source>
        <dbReference type="EMBL" id="AEI10815.1"/>
    </source>
</evidence>
<keyword evidence="2" id="KW-0472">Membrane</keyword>
<keyword evidence="2" id="KW-1133">Transmembrane helix</keyword>
<accession>F8A452</accession>
<dbReference type="OrthoDB" id="5189092at2"/>
<keyword evidence="4" id="KW-1185">Reference proteome</keyword>
<dbReference type="KEGG" id="cga:Celgi_0292"/>
<feature type="compositionally biased region" description="Low complexity" evidence="1">
    <location>
        <begin position="54"/>
        <end position="64"/>
    </location>
</feature>
<reference evidence="4" key="1">
    <citation type="submission" date="2011-04" db="EMBL/GenBank/DDBJ databases">
        <title>Complete sequence of Cellvibrio gilvus ATCC 13127.</title>
        <authorList>
            <person name="Lucas S."/>
            <person name="Han J."/>
            <person name="Lapidus A."/>
            <person name="Cheng J.-F."/>
            <person name="Goodwin L."/>
            <person name="Pitluck S."/>
            <person name="Peters L."/>
            <person name="Munk A."/>
            <person name="Detter J.C."/>
            <person name="Han C."/>
            <person name="Tapia R."/>
            <person name="Land M."/>
            <person name="Hauser L."/>
            <person name="Kyrpides N."/>
            <person name="Ivanova N."/>
            <person name="Ovchinnikova G."/>
            <person name="Pagani I."/>
            <person name="Mead D."/>
            <person name="Brumm P."/>
            <person name="Woyke T."/>
        </authorList>
    </citation>
    <scope>NUCLEOTIDE SEQUENCE [LARGE SCALE GENOMIC DNA]</scope>
    <source>
        <strain evidence="4">ATCC 13127 / NRRL B-14078</strain>
    </source>
</reference>
<name>F8A452_CELGA</name>
<protein>
    <submittedName>
        <fullName evidence="3">Uncharacterized protein</fullName>
    </submittedName>
</protein>
<evidence type="ECO:0000256" key="1">
    <source>
        <dbReference type="SAM" id="MobiDB-lite"/>
    </source>
</evidence>
<feature type="region of interest" description="Disordered" evidence="1">
    <location>
        <begin position="49"/>
        <end position="75"/>
    </location>
</feature>
<sequence>MTTTSARGGPRRPARPPRRVYVIRRLVVLGVPLALLGLLVVWLAGRGGDAPTDARPSSTTSARPTPSPTPTAPAAADELTAVEEAALAAGVSVCAGDLVRVTIKATAETFADKNPSFSIKVANTGEEACLLDAGDGNRRLVIRSGGDTVFSTTHCRPAEPEGKPLLLGPGMASKETYTWRRVRSAQGCEQGLAAPGAGTYTATLEVAGVEASPTTFTLG</sequence>
<dbReference type="HOGENOM" id="CLU_075791_3_0_11"/>
<evidence type="ECO:0000313" key="4">
    <source>
        <dbReference type="Proteomes" id="UP000000485"/>
    </source>
</evidence>
<dbReference type="AlphaFoldDB" id="F8A452"/>
<organism evidence="3 4">
    <name type="scientific">Cellulomonas gilvus (strain ATCC 13127 / NRRL B-14078)</name>
    <name type="common">Cellvibrio gilvus</name>
    <dbReference type="NCBI Taxonomy" id="593907"/>
    <lineage>
        <taxon>Bacteria</taxon>
        <taxon>Bacillati</taxon>
        <taxon>Actinomycetota</taxon>
        <taxon>Actinomycetes</taxon>
        <taxon>Micrococcales</taxon>
        <taxon>Cellulomonadaceae</taxon>
        <taxon>Cellulomonas</taxon>
    </lineage>
</organism>
<dbReference type="EMBL" id="CP002665">
    <property type="protein sequence ID" value="AEI10815.1"/>
    <property type="molecule type" value="Genomic_DNA"/>
</dbReference>